<organism evidence="4 5">
    <name type="scientific">Flavobacterium restrictum</name>
    <dbReference type="NCBI Taxonomy" id="2594428"/>
    <lineage>
        <taxon>Bacteria</taxon>
        <taxon>Pseudomonadati</taxon>
        <taxon>Bacteroidota</taxon>
        <taxon>Flavobacteriia</taxon>
        <taxon>Flavobacteriales</taxon>
        <taxon>Flavobacteriaceae</taxon>
        <taxon>Flavobacterium</taxon>
    </lineage>
</organism>
<reference evidence="4 5" key="1">
    <citation type="submission" date="2019-07" db="EMBL/GenBank/DDBJ databases">
        <title>Novel species of Flavobacterium.</title>
        <authorList>
            <person name="Liu Q."/>
            <person name="Xin Y.-H."/>
        </authorList>
    </citation>
    <scope>NUCLEOTIDE SEQUENCE [LARGE SCALE GENOMIC DNA]</scope>
    <source>
        <strain evidence="4 5">LB1R34</strain>
    </source>
</reference>
<dbReference type="SMART" id="SM00560">
    <property type="entry name" value="LamGL"/>
    <property type="match status" value="1"/>
</dbReference>
<dbReference type="NCBIfam" id="NF033708">
    <property type="entry name" value="T9SS_Cterm_ChiA"/>
    <property type="match status" value="1"/>
</dbReference>
<comment type="caution">
    <text evidence="4">The sequence shown here is derived from an EMBL/GenBank/DDBJ whole genome shotgun (WGS) entry which is preliminary data.</text>
</comment>
<protein>
    <submittedName>
        <fullName evidence="4">T9SS sorting signal type C domain-containing protein</fullName>
    </submittedName>
</protein>
<name>A0A553E660_9FLAO</name>
<evidence type="ECO:0000259" key="3">
    <source>
        <dbReference type="SMART" id="SM00560"/>
    </source>
</evidence>
<keyword evidence="1" id="KW-0732">Signal</keyword>
<dbReference type="InterPro" id="IPR013320">
    <property type="entry name" value="ConA-like_dom_sf"/>
</dbReference>
<dbReference type="GO" id="GO:0004553">
    <property type="term" value="F:hydrolase activity, hydrolyzing O-glycosyl compounds"/>
    <property type="evidence" value="ECO:0007669"/>
    <property type="project" value="UniProtKB-ARBA"/>
</dbReference>
<sequence>MIHKTTQSILGGLNLLTKLRGFKYCLLLIAFAYIGIVQAQCTGCTSIVNNFTSSSNYTFTAGTTTCFTGTSTINNDITLGNNGLLCVGPGATLNIGANNFTAAATDKFTINVYGTLNITTGNSTLNNKIDINIYNGGKMTTNTLTLNGSVSSITNNGTFNPGTLQFQGSSSTVTIINNSNMSVGATLNVSTGNSLQFQNNGALTVAQSFNSSPTSVYVSCGSFSGKFNLNGGGKVINTGTFTTTQIDFGSSASRFENFGKVYANGSVNLSSGTIYNEGIFDLQTSGIIQSDGNLKGPTDNTKKGYFIWSGKNSMNNGSIGPNLDFKNSSGTSSKAAMFAGSSGITETPTITYGGTAPGTLPAVTCFDATGVPTTPVATSNTACSGVNLTTLQPTLGGVTYEWWTGTATSRTTQITGATSPTVTNYTTVGQVYLWAKSVSGTNLYSASGSVVNITAAPTITTAATPAVVAAVCQSASLQITTMAYNATTNSPTSYSIDWATLADQVSTTFAFTTGAGNITGITVPAGTAAGTYTGTMTITNGSGCTGTKSITLTVNALPTITTAATPAVVAAVCESSSALNTTMAYTATTHSPTSYSIDWLTLTDQGSTAFAFVAGAGSVTGIIVPSGTAAGTYTGTMTITNANGCMGIKSITLTVNATPTITTAATATSVCFSSSIQTTPLTYSAVTGTPTTYSIVWNASPANSFVAVTNAALPASPISISVPASTASGTYTGTITVKNANGCVSSGTTFTVTVSSAIATNTIGTAQTICSGTTPAALTGSTPTGGSGTYVYLWESSTTSASAGFGNAAGTNSNIGYSPVSLSATTWFRRTVTSGGCSNTSTAIQITVNSTPTPTATVVNATCSDSTDGSITLISPDPIPVEFKNADKDYIDLGTTYLSNRTAFTIEGWIKFKIADLAGTSRVGLFGQNNAIEFGFINPTTIELYTTGGGSFQTPIPTALGDNTWHHIAAVGTGAAGGMTIYIDGVSVATGGTAIATNYGASTFTTKIGNKVIDDTDAGYPGQIKKFGVYSTALSAATIASLASTPTVYSGSETGLLAGYNFSDATGTILTKVPVGTNGTFTNTPEWIYTYSWTKTGTPAYTATTRNISSLAPGDYNLTMNTIGTGCPVTKTFTVGFTNSRPSAPIVATPTQPSCSTATGSVFVSGLPATGTWTLTRSGTSGATTVSSGTDITVSGLAAGSYTFTVTQGACSSSASTSITITGLTTTTWSGTAWSSGTPTLNTLAILNGNYDTATYPDINACTLTINGGFTLTIQNQKFVTIQNDLTVNTGSVVEIKNQGSLVMINDAGVLTTVGTGKFNVNKTTTSFEKYDYTYWATPLAGTTTIATVFPTWRLDKAYEFHPENFIDLINVLTGQAIPDGFDDNENDWLTTSSMNPGRGYIIMGPTSGSFPRTESVVFTGKVNTGVITTPIQLTPDTTDPEDDFNLVGNPYPCAISADALINANITGTGTLNKTIDGTLWFWTHKADIASASNGLQAYNYSQDDYAVYTLAGGTGTTASASGGAKPLGYIASGQGFFVEATAAGTLTFNNSMRVSPAITASPVTPATANAQFYKTMPIKPKAADKNRIWLNLENELGMFSQQLVAYFDNTTLGRDNGYDGLLSDAGNYINFYSIENNDAFKIQARPTFTQDDEVPLGYFSAVAGTFNINIDSKEGVFNDGANVYLEDKLVEVIHDLKAAPYTFTTEEGTFDDRFVLRYTNKSLGTGDFDALKNTVLVAVKSKKITINSFAETLDKVAIYDVLGKQLYKKSMLNANELSILNLPSSEQTLLVKVTLQSGQTVTKKVIY</sequence>
<dbReference type="RefSeq" id="WP_144256062.1">
    <property type="nucleotide sequence ID" value="NZ_VJZT01000005.1"/>
</dbReference>
<keyword evidence="2" id="KW-1015">Disulfide bond</keyword>
<dbReference type="Proteomes" id="UP000316371">
    <property type="component" value="Unassembled WGS sequence"/>
</dbReference>
<dbReference type="SUPFAM" id="SSF49899">
    <property type="entry name" value="Concanavalin A-like lectins/glucanases"/>
    <property type="match status" value="1"/>
</dbReference>
<evidence type="ECO:0000313" key="5">
    <source>
        <dbReference type="Proteomes" id="UP000316371"/>
    </source>
</evidence>
<evidence type="ECO:0000256" key="2">
    <source>
        <dbReference type="ARBA" id="ARBA00023157"/>
    </source>
</evidence>
<dbReference type="InterPro" id="IPR006558">
    <property type="entry name" value="LamG-like"/>
</dbReference>
<dbReference type="GO" id="GO:0005975">
    <property type="term" value="P:carbohydrate metabolic process"/>
    <property type="evidence" value="ECO:0007669"/>
    <property type="project" value="UniProtKB-ARBA"/>
</dbReference>
<keyword evidence="5" id="KW-1185">Reference proteome</keyword>
<proteinExistence type="predicted"/>
<gene>
    <name evidence="4" type="ORF">FNW21_07160</name>
</gene>
<dbReference type="EMBL" id="VJZT01000005">
    <property type="protein sequence ID" value="TRX40504.1"/>
    <property type="molecule type" value="Genomic_DNA"/>
</dbReference>
<evidence type="ECO:0000256" key="1">
    <source>
        <dbReference type="ARBA" id="ARBA00022729"/>
    </source>
</evidence>
<accession>A0A553E660</accession>
<dbReference type="Gene3D" id="2.60.120.200">
    <property type="match status" value="1"/>
</dbReference>
<feature type="domain" description="LamG-like jellyroll fold" evidence="3">
    <location>
        <begin position="902"/>
        <end position="1037"/>
    </location>
</feature>
<dbReference type="OrthoDB" id="1652165at2"/>
<evidence type="ECO:0000313" key="4">
    <source>
        <dbReference type="EMBL" id="TRX40504.1"/>
    </source>
</evidence>